<name>A0A915CM46_9BILA</name>
<proteinExistence type="predicted"/>
<evidence type="ECO:0000313" key="3">
    <source>
        <dbReference type="WBParaSite" id="jg10095"/>
    </source>
</evidence>
<dbReference type="AlphaFoldDB" id="A0A915CM46"/>
<evidence type="ECO:0000313" key="2">
    <source>
        <dbReference type="Proteomes" id="UP000887574"/>
    </source>
</evidence>
<dbReference type="Proteomes" id="UP000887574">
    <property type="component" value="Unplaced"/>
</dbReference>
<feature type="region of interest" description="Disordered" evidence="1">
    <location>
        <begin position="1"/>
        <end position="28"/>
    </location>
</feature>
<sequence length="82" mass="9177">MCQEQHSQPNGSKQLQVGGTSRLSKKIREPRLLTRQVSSIFTGNHTRKLLTGDGPQKITDVIFDYPSCHRIVSLPLVLSAFE</sequence>
<organism evidence="2 3">
    <name type="scientific">Ditylenchus dipsaci</name>
    <dbReference type="NCBI Taxonomy" id="166011"/>
    <lineage>
        <taxon>Eukaryota</taxon>
        <taxon>Metazoa</taxon>
        <taxon>Ecdysozoa</taxon>
        <taxon>Nematoda</taxon>
        <taxon>Chromadorea</taxon>
        <taxon>Rhabditida</taxon>
        <taxon>Tylenchina</taxon>
        <taxon>Tylenchomorpha</taxon>
        <taxon>Sphaerularioidea</taxon>
        <taxon>Anguinidae</taxon>
        <taxon>Anguininae</taxon>
        <taxon>Ditylenchus</taxon>
    </lineage>
</organism>
<keyword evidence="2" id="KW-1185">Reference proteome</keyword>
<dbReference type="WBParaSite" id="jg10095">
    <property type="protein sequence ID" value="jg10095"/>
    <property type="gene ID" value="jg10095"/>
</dbReference>
<accession>A0A915CM46</accession>
<reference evidence="3" key="1">
    <citation type="submission" date="2022-11" db="UniProtKB">
        <authorList>
            <consortium name="WormBaseParasite"/>
        </authorList>
    </citation>
    <scope>IDENTIFICATION</scope>
</reference>
<feature type="compositionally biased region" description="Polar residues" evidence="1">
    <location>
        <begin position="1"/>
        <end position="22"/>
    </location>
</feature>
<protein>
    <submittedName>
        <fullName evidence="3">Uncharacterized protein</fullName>
    </submittedName>
</protein>
<evidence type="ECO:0000256" key="1">
    <source>
        <dbReference type="SAM" id="MobiDB-lite"/>
    </source>
</evidence>